<name>A0ABR2CJV3_9ROSI</name>
<protein>
    <submittedName>
        <fullName evidence="1">Uncharacterized protein</fullName>
    </submittedName>
</protein>
<evidence type="ECO:0000313" key="2">
    <source>
        <dbReference type="Proteomes" id="UP001472677"/>
    </source>
</evidence>
<comment type="caution">
    <text evidence="1">The sequence shown here is derived from an EMBL/GenBank/DDBJ whole genome shotgun (WGS) entry which is preliminary data.</text>
</comment>
<dbReference type="Proteomes" id="UP001472677">
    <property type="component" value="Unassembled WGS sequence"/>
</dbReference>
<accession>A0ABR2CJV3</accession>
<organism evidence="1 2">
    <name type="scientific">Hibiscus sabdariffa</name>
    <name type="common">roselle</name>
    <dbReference type="NCBI Taxonomy" id="183260"/>
    <lineage>
        <taxon>Eukaryota</taxon>
        <taxon>Viridiplantae</taxon>
        <taxon>Streptophyta</taxon>
        <taxon>Embryophyta</taxon>
        <taxon>Tracheophyta</taxon>
        <taxon>Spermatophyta</taxon>
        <taxon>Magnoliopsida</taxon>
        <taxon>eudicotyledons</taxon>
        <taxon>Gunneridae</taxon>
        <taxon>Pentapetalae</taxon>
        <taxon>rosids</taxon>
        <taxon>malvids</taxon>
        <taxon>Malvales</taxon>
        <taxon>Malvaceae</taxon>
        <taxon>Malvoideae</taxon>
        <taxon>Hibiscus</taxon>
    </lineage>
</organism>
<dbReference type="EMBL" id="JBBPBM010000049">
    <property type="protein sequence ID" value="KAK8519740.1"/>
    <property type="molecule type" value="Genomic_DNA"/>
</dbReference>
<reference evidence="1 2" key="1">
    <citation type="journal article" date="2024" name="G3 (Bethesda)">
        <title>Genome assembly of Hibiscus sabdariffa L. provides insights into metabolisms of medicinal natural products.</title>
        <authorList>
            <person name="Kim T."/>
        </authorList>
    </citation>
    <scope>NUCLEOTIDE SEQUENCE [LARGE SCALE GENOMIC DNA]</scope>
    <source>
        <strain evidence="1">TK-2024</strain>
        <tissue evidence="1">Old leaves</tissue>
    </source>
</reference>
<gene>
    <name evidence="1" type="ORF">V6N12_003715</name>
</gene>
<sequence>MSGREDLNLLQGRIKKAKKKVRKWKAWTEEMRNVMENHYQAVVQDREAVHQLFLAAEALDAQVLQFISAWLDGH</sequence>
<proteinExistence type="predicted"/>
<keyword evidence="2" id="KW-1185">Reference proteome</keyword>
<evidence type="ECO:0000313" key="1">
    <source>
        <dbReference type="EMBL" id="KAK8519740.1"/>
    </source>
</evidence>